<evidence type="ECO:0000313" key="1">
    <source>
        <dbReference type="EMBL" id="GGB60814.1"/>
    </source>
</evidence>
<comment type="caution">
    <text evidence="1">The sequence shown here is derived from an EMBL/GenBank/DDBJ whole genome shotgun (WGS) entry which is preliminary data.</text>
</comment>
<evidence type="ECO:0008006" key="3">
    <source>
        <dbReference type="Google" id="ProtNLM"/>
    </source>
</evidence>
<dbReference type="Proteomes" id="UP000603352">
    <property type="component" value="Unassembled WGS sequence"/>
</dbReference>
<proteinExistence type="predicted"/>
<sequence>MDDLHALLARSRTGQLLAGTDDLIHLDRLEARAAEHFQSTIGADRHPGRIWTWALDRHGPAEAITAWILARDSPEITSPGAWFMRWVATPQRWDLAPNIARLLARSPEPVRSPRIASAEAPKPRVEDLERLAARIEAETAPAIPPAPSGVSATPPTLSEAGEAWKHFLEAWTAERGEVLRASWLGGSHCLGIDGDRRLHVVVKSAFAGDWLASRCVDTNRRAAAAAGAAGVVFVQHGGRQIRG</sequence>
<evidence type="ECO:0000313" key="2">
    <source>
        <dbReference type="Proteomes" id="UP000603352"/>
    </source>
</evidence>
<protein>
    <recommendedName>
        <fullName evidence="3">DnaA N-terminal domain-containing protein</fullName>
    </recommendedName>
</protein>
<organism evidence="1 2">
    <name type="scientific">Tistrella bauzanensis</name>
    <dbReference type="NCBI Taxonomy" id="657419"/>
    <lineage>
        <taxon>Bacteria</taxon>
        <taxon>Pseudomonadati</taxon>
        <taxon>Pseudomonadota</taxon>
        <taxon>Alphaproteobacteria</taxon>
        <taxon>Geminicoccales</taxon>
        <taxon>Geminicoccaceae</taxon>
        <taxon>Tistrella</taxon>
    </lineage>
</organism>
<keyword evidence="2" id="KW-1185">Reference proteome</keyword>
<accession>A0ABQ1J8V9</accession>
<reference evidence="2" key="1">
    <citation type="journal article" date="2019" name="Int. J. Syst. Evol. Microbiol.">
        <title>The Global Catalogue of Microorganisms (GCM) 10K type strain sequencing project: providing services to taxonomists for standard genome sequencing and annotation.</title>
        <authorList>
            <consortium name="The Broad Institute Genomics Platform"/>
            <consortium name="The Broad Institute Genome Sequencing Center for Infectious Disease"/>
            <person name="Wu L."/>
            <person name="Ma J."/>
        </authorList>
    </citation>
    <scope>NUCLEOTIDE SEQUENCE [LARGE SCALE GENOMIC DNA]</scope>
    <source>
        <strain evidence="2">CGMCC 1.10188</strain>
    </source>
</reference>
<name>A0ABQ1J8V9_9PROT</name>
<gene>
    <name evidence="1" type="ORF">GCM10011505_46880</name>
</gene>
<dbReference type="EMBL" id="BMDZ01000097">
    <property type="protein sequence ID" value="GGB60814.1"/>
    <property type="molecule type" value="Genomic_DNA"/>
</dbReference>